<dbReference type="EMBL" id="KN880471">
    <property type="protein sequence ID" value="KIY70244.1"/>
    <property type="molecule type" value="Genomic_DNA"/>
</dbReference>
<evidence type="ECO:0000256" key="1">
    <source>
        <dbReference type="SAM" id="MobiDB-lite"/>
    </source>
</evidence>
<protein>
    <submittedName>
        <fullName evidence="2">Uncharacterized protein</fullName>
    </submittedName>
</protein>
<evidence type="ECO:0000313" key="3">
    <source>
        <dbReference type="Proteomes" id="UP000054007"/>
    </source>
</evidence>
<dbReference type="AlphaFoldDB" id="A0A0D7BJH3"/>
<dbReference type="Proteomes" id="UP000054007">
    <property type="component" value="Unassembled WGS sequence"/>
</dbReference>
<keyword evidence="3" id="KW-1185">Reference proteome</keyword>
<feature type="region of interest" description="Disordered" evidence="1">
    <location>
        <begin position="220"/>
        <end position="256"/>
    </location>
</feature>
<name>A0A0D7BJH3_9AGAR</name>
<reference evidence="2 3" key="1">
    <citation type="journal article" date="2015" name="Fungal Genet. Biol.">
        <title>Evolution of novel wood decay mechanisms in Agaricales revealed by the genome sequences of Fistulina hepatica and Cylindrobasidium torrendii.</title>
        <authorList>
            <person name="Floudas D."/>
            <person name="Held B.W."/>
            <person name="Riley R."/>
            <person name="Nagy L.G."/>
            <person name="Koehler G."/>
            <person name="Ransdell A.S."/>
            <person name="Younus H."/>
            <person name="Chow J."/>
            <person name="Chiniquy J."/>
            <person name="Lipzen A."/>
            <person name="Tritt A."/>
            <person name="Sun H."/>
            <person name="Haridas S."/>
            <person name="LaButti K."/>
            <person name="Ohm R.A."/>
            <person name="Kues U."/>
            <person name="Blanchette R.A."/>
            <person name="Grigoriev I.V."/>
            <person name="Minto R.E."/>
            <person name="Hibbett D.S."/>
        </authorList>
    </citation>
    <scope>NUCLEOTIDE SEQUENCE [LARGE SCALE GENOMIC DNA]</scope>
    <source>
        <strain evidence="2 3">FP15055 ss-10</strain>
    </source>
</reference>
<dbReference type="OrthoDB" id="3226552at2759"/>
<evidence type="ECO:0000313" key="2">
    <source>
        <dbReference type="EMBL" id="KIY70244.1"/>
    </source>
</evidence>
<sequence>MKLRKQRSSYTSYSRFTDTPSITISTLTPATSQRWSAVVPPKSALAFAVLWDPDSDMVAFSGAHLDAFPDSDTELDLDVPSAGLYGPTYSTARSSALRWFQDNHQYLFSESSRVSQTGRDWLDMPGRVTQASSALLIPYWTPTPRTRYLSSLDKWDTHFSFDPRTEFAKAWPCLLAESGMPHDNEDSDSGRIDCFEEIEPSETERIRFVSSLEEVYEADEESTWSALPTPERTSPNGLSPRRLRKPRRQHPENPARASVVLHREGYNYMRACDKRKGSPLKRFMSKWGRAKKPWVCVQVTQEVAQTV</sequence>
<organism evidence="2 3">
    <name type="scientific">Cylindrobasidium torrendii FP15055 ss-10</name>
    <dbReference type="NCBI Taxonomy" id="1314674"/>
    <lineage>
        <taxon>Eukaryota</taxon>
        <taxon>Fungi</taxon>
        <taxon>Dikarya</taxon>
        <taxon>Basidiomycota</taxon>
        <taxon>Agaricomycotina</taxon>
        <taxon>Agaricomycetes</taxon>
        <taxon>Agaricomycetidae</taxon>
        <taxon>Agaricales</taxon>
        <taxon>Marasmiineae</taxon>
        <taxon>Physalacriaceae</taxon>
        <taxon>Cylindrobasidium</taxon>
    </lineage>
</organism>
<proteinExistence type="predicted"/>
<feature type="compositionally biased region" description="Polar residues" evidence="1">
    <location>
        <begin position="223"/>
        <end position="237"/>
    </location>
</feature>
<gene>
    <name evidence="2" type="ORF">CYLTODRAFT_419974</name>
</gene>
<accession>A0A0D7BJH3</accession>